<dbReference type="AlphaFoldDB" id="A0A1N7JME2"/>
<dbReference type="EMBL" id="FTOM01000001">
    <property type="protein sequence ID" value="SIS50431.1"/>
    <property type="molecule type" value="Genomic_DNA"/>
</dbReference>
<dbReference type="InterPro" id="IPR037185">
    <property type="entry name" value="EmrE-like"/>
</dbReference>
<evidence type="ECO:0000256" key="4">
    <source>
        <dbReference type="ARBA" id="ARBA00022692"/>
    </source>
</evidence>
<sequence>MLRTYLLLTVAVLFETFGSTCLQASQQFTKLWPTLGAVVGFAGAFWFFVQVLKVLPLGITYALWSGLGIILTAISGRIFFAQKLDAAALAGLGLIILGIAVINLFSKTATH</sequence>
<name>A0A1N7JME2_9RHOB</name>
<keyword evidence="5 9" id="KW-1133">Transmembrane helix</keyword>
<dbReference type="GO" id="GO:0005886">
    <property type="term" value="C:plasma membrane"/>
    <property type="evidence" value="ECO:0007669"/>
    <property type="project" value="UniProtKB-SubCell"/>
</dbReference>
<dbReference type="InterPro" id="IPR000390">
    <property type="entry name" value="Small_drug/metabolite_transptr"/>
</dbReference>
<feature type="transmembrane region" description="Helical" evidence="9">
    <location>
        <begin position="61"/>
        <end position="80"/>
    </location>
</feature>
<dbReference type="GO" id="GO:0015220">
    <property type="term" value="F:choline transmembrane transporter activity"/>
    <property type="evidence" value="ECO:0007669"/>
    <property type="project" value="TreeGrafter"/>
</dbReference>
<feature type="transmembrane region" description="Helical" evidence="9">
    <location>
        <begin position="31"/>
        <end position="49"/>
    </location>
</feature>
<evidence type="ECO:0000256" key="3">
    <source>
        <dbReference type="ARBA" id="ARBA00022475"/>
    </source>
</evidence>
<keyword evidence="2" id="KW-0813">Transport</keyword>
<dbReference type="STRING" id="407234.SAMN05421795_101154"/>
<dbReference type="Pfam" id="PF00893">
    <property type="entry name" value="Multi_Drug_Res"/>
    <property type="match status" value="1"/>
</dbReference>
<dbReference type="InterPro" id="IPR045324">
    <property type="entry name" value="Small_multidrug_res"/>
</dbReference>
<dbReference type="OrthoDB" id="9808638at2"/>
<protein>
    <submittedName>
        <fullName evidence="10">Small multidrug resistance pump</fullName>
    </submittedName>
</protein>
<evidence type="ECO:0000256" key="9">
    <source>
        <dbReference type="SAM" id="Phobius"/>
    </source>
</evidence>
<proteinExistence type="inferred from homology"/>
<dbReference type="GO" id="GO:0015199">
    <property type="term" value="F:amino-acid betaine transmembrane transporter activity"/>
    <property type="evidence" value="ECO:0007669"/>
    <property type="project" value="TreeGrafter"/>
</dbReference>
<keyword evidence="11" id="KW-1185">Reference proteome</keyword>
<evidence type="ECO:0000256" key="5">
    <source>
        <dbReference type="ARBA" id="ARBA00022989"/>
    </source>
</evidence>
<evidence type="ECO:0000313" key="10">
    <source>
        <dbReference type="EMBL" id="SIS50431.1"/>
    </source>
</evidence>
<dbReference type="PANTHER" id="PTHR30561:SF1">
    <property type="entry name" value="MULTIDRUG TRANSPORTER EMRE"/>
    <property type="match status" value="1"/>
</dbReference>
<organism evidence="10 11">
    <name type="scientific">Phaeovulum vinaykumarii</name>
    <dbReference type="NCBI Taxonomy" id="407234"/>
    <lineage>
        <taxon>Bacteria</taxon>
        <taxon>Pseudomonadati</taxon>
        <taxon>Pseudomonadota</taxon>
        <taxon>Alphaproteobacteria</taxon>
        <taxon>Rhodobacterales</taxon>
        <taxon>Paracoccaceae</taxon>
        <taxon>Phaeovulum</taxon>
    </lineage>
</organism>
<accession>A0A1N7JME2</accession>
<comment type="subcellular location">
    <subcellularLocation>
        <location evidence="1 8">Cell membrane</location>
        <topology evidence="1 8">Multi-pass membrane protein</topology>
    </subcellularLocation>
</comment>
<dbReference type="PANTHER" id="PTHR30561">
    <property type="entry name" value="SMR FAMILY PROTON-DEPENDENT DRUG EFFLUX TRANSPORTER SUGE"/>
    <property type="match status" value="1"/>
</dbReference>
<comment type="similarity">
    <text evidence="7 8">Belongs to the drug/metabolite transporter (DMT) superfamily. Small multidrug resistance (SMR) (TC 2.A.7.1) family.</text>
</comment>
<dbReference type="GO" id="GO:1990961">
    <property type="term" value="P:xenobiotic detoxification by transmembrane export across the plasma membrane"/>
    <property type="evidence" value="ECO:0007669"/>
    <property type="project" value="UniProtKB-ARBA"/>
</dbReference>
<evidence type="ECO:0000256" key="8">
    <source>
        <dbReference type="RuleBase" id="RU003942"/>
    </source>
</evidence>
<evidence type="ECO:0000256" key="2">
    <source>
        <dbReference type="ARBA" id="ARBA00022448"/>
    </source>
</evidence>
<keyword evidence="4 8" id="KW-0812">Transmembrane</keyword>
<dbReference type="SUPFAM" id="SSF103481">
    <property type="entry name" value="Multidrug resistance efflux transporter EmrE"/>
    <property type="match status" value="1"/>
</dbReference>
<evidence type="ECO:0000313" key="11">
    <source>
        <dbReference type="Proteomes" id="UP000186098"/>
    </source>
</evidence>
<keyword evidence="3" id="KW-1003">Cell membrane</keyword>
<dbReference type="GO" id="GO:0031460">
    <property type="term" value="P:glycine betaine transport"/>
    <property type="evidence" value="ECO:0007669"/>
    <property type="project" value="TreeGrafter"/>
</dbReference>
<dbReference type="Gene3D" id="1.10.3730.20">
    <property type="match status" value="1"/>
</dbReference>
<evidence type="ECO:0000256" key="6">
    <source>
        <dbReference type="ARBA" id="ARBA00023136"/>
    </source>
</evidence>
<keyword evidence="6 9" id="KW-0472">Membrane</keyword>
<reference evidence="11" key="1">
    <citation type="submission" date="2017-01" db="EMBL/GenBank/DDBJ databases">
        <authorList>
            <person name="Varghese N."/>
            <person name="Submissions S."/>
        </authorList>
    </citation>
    <scope>NUCLEOTIDE SEQUENCE [LARGE SCALE GENOMIC DNA]</scope>
    <source>
        <strain evidence="11">DSM 18714</strain>
    </source>
</reference>
<evidence type="ECO:0000256" key="7">
    <source>
        <dbReference type="ARBA" id="ARBA00038032"/>
    </source>
</evidence>
<feature type="transmembrane region" description="Helical" evidence="9">
    <location>
        <begin position="86"/>
        <end position="105"/>
    </location>
</feature>
<evidence type="ECO:0000256" key="1">
    <source>
        <dbReference type="ARBA" id="ARBA00004651"/>
    </source>
</evidence>
<dbReference type="FunFam" id="1.10.3730.20:FF:000001">
    <property type="entry name" value="Quaternary ammonium compound resistance transporter SugE"/>
    <property type="match status" value="1"/>
</dbReference>
<gene>
    <name evidence="10" type="ORF">SAMN05421795_101154</name>
</gene>
<dbReference type="RefSeq" id="WP_076363029.1">
    <property type="nucleotide sequence ID" value="NZ_FTOM01000001.1"/>
</dbReference>
<dbReference type="GO" id="GO:0015297">
    <property type="term" value="F:antiporter activity"/>
    <property type="evidence" value="ECO:0007669"/>
    <property type="project" value="TreeGrafter"/>
</dbReference>
<dbReference type="Proteomes" id="UP000186098">
    <property type="component" value="Unassembled WGS sequence"/>
</dbReference>